<evidence type="ECO:0000313" key="2">
    <source>
        <dbReference type="EMBL" id="MDA5092708.1"/>
    </source>
</evidence>
<protein>
    <submittedName>
        <fullName evidence="2">Uncharacterized protein</fullName>
    </submittedName>
</protein>
<sequence>MDPFALAFYAVICAALSMLAPSLPRPLHRLGLGAAVGVAAAATLPSIKVALGI</sequence>
<accession>A0ABT4VWS5</accession>
<evidence type="ECO:0000313" key="3">
    <source>
        <dbReference type="Proteomes" id="UP001528040"/>
    </source>
</evidence>
<comment type="caution">
    <text evidence="2">The sequence shown here is derived from an EMBL/GenBank/DDBJ whole genome shotgun (WGS) entry which is preliminary data.</text>
</comment>
<dbReference type="RefSeq" id="WP_271052243.1">
    <property type="nucleotide sequence ID" value="NZ_JAQIIO010000001.1"/>
</dbReference>
<reference evidence="2 3" key="1">
    <citation type="submission" date="2023-01" db="EMBL/GenBank/DDBJ databases">
        <authorList>
            <person name="Yoon J.-W."/>
        </authorList>
    </citation>
    <scope>NUCLEOTIDE SEQUENCE [LARGE SCALE GENOMIC DNA]</scope>
    <source>
        <strain evidence="2 3">KMU-50</strain>
    </source>
</reference>
<dbReference type="EMBL" id="JAQIIO010000001">
    <property type="protein sequence ID" value="MDA5092708.1"/>
    <property type="molecule type" value="Genomic_DNA"/>
</dbReference>
<feature type="transmembrane region" description="Helical" evidence="1">
    <location>
        <begin position="6"/>
        <end position="23"/>
    </location>
</feature>
<keyword evidence="1" id="KW-0812">Transmembrane</keyword>
<gene>
    <name evidence="2" type="ORF">O2N63_01240</name>
</gene>
<evidence type="ECO:0000256" key="1">
    <source>
        <dbReference type="SAM" id="Phobius"/>
    </source>
</evidence>
<feature type="transmembrane region" description="Helical" evidence="1">
    <location>
        <begin position="30"/>
        <end position="51"/>
    </location>
</feature>
<dbReference type="Proteomes" id="UP001528040">
    <property type="component" value="Unassembled WGS sequence"/>
</dbReference>
<organism evidence="2 3">
    <name type="scientific">Aliiroseovarius salicola</name>
    <dbReference type="NCBI Taxonomy" id="3009082"/>
    <lineage>
        <taxon>Bacteria</taxon>
        <taxon>Pseudomonadati</taxon>
        <taxon>Pseudomonadota</taxon>
        <taxon>Alphaproteobacteria</taxon>
        <taxon>Rhodobacterales</taxon>
        <taxon>Paracoccaceae</taxon>
        <taxon>Aliiroseovarius</taxon>
    </lineage>
</organism>
<keyword evidence="1" id="KW-0472">Membrane</keyword>
<name>A0ABT4VWS5_9RHOB</name>
<keyword evidence="1" id="KW-1133">Transmembrane helix</keyword>
<proteinExistence type="predicted"/>
<keyword evidence="3" id="KW-1185">Reference proteome</keyword>